<sequence>MNPEVGKIGVYGMGGVGKATIMTQIYNELSEKEVFEIVIWVTVSSSFNEKELQNKIAERLHCQLSSSADLMSRAQVLHGAFRRRRNFVIILDGIWNRVSLQNVGIPEPNRSNGSKVVWTTRFMDVCNSMESEREIKVEGLTDEEAWCLFKDKVGADDVIMSTEIQPIAKQVAEECGRLPLALITVGRALRKAHQPSVWRNALQQLKECGRLDYS</sequence>
<accession>A0ACB7WPW7</accession>
<keyword evidence="2" id="KW-1185">Reference proteome</keyword>
<dbReference type="Proteomes" id="UP000827976">
    <property type="component" value="Chromosome 2"/>
</dbReference>
<protein>
    <submittedName>
        <fullName evidence="1">P-loop containing nucleoside triphosphate hydrolase protein</fullName>
    </submittedName>
</protein>
<dbReference type="EMBL" id="CM037012">
    <property type="protein sequence ID" value="KAH7690212.1"/>
    <property type="molecule type" value="Genomic_DNA"/>
</dbReference>
<evidence type="ECO:0000313" key="1">
    <source>
        <dbReference type="EMBL" id="KAH7690212.1"/>
    </source>
</evidence>
<organism evidence="1 2">
    <name type="scientific">Dioscorea alata</name>
    <name type="common">Purple yam</name>
    <dbReference type="NCBI Taxonomy" id="55571"/>
    <lineage>
        <taxon>Eukaryota</taxon>
        <taxon>Viridiplantae</taxon>
        <taxon>Streptophyta</taxon>
        <taxon>Embryophyta</taxon>
        <taxon>Tracheophyta</taxon>
        <taxon>Spermatophyta</taxon>
        <taxon>Magnoliopsida</taxon>
        <taxon>Liliopsida</taxon>
        <taxon>Dioscoreales</taxon>
        <taxon>Dioscoreaceae</taxon>
        <taxon>Dioscorea</taxon>
    </lineage>
</organism>
<comment type="caution">
    <text evidence="1">The sequence shown here is derived from an EMBL/GenBank/DDBJ whole genome shotgun (WGS) entry which is preliminary data.</text>
</comment>
<name>A0ACB7WPW7_DIOAL</name>
<gene>
    <name evidence="1" type="ORF">IHE45_02G031600</name>
</gene>
<keyword evidence="1" id="KW-0378">Hydrolase</keyword>
<evidence type="ECO:0000313" key="2">
    <source>
        <dbReference type="Proteomes" id="UP000827976"/>
    </source>
</evidence>
<proteinExistence type="predicted"/>
<reference evidence="2" key="1">
    <citation type="journal article" date="2022" name="Nat. Commun.">
        <title>Chromosome evolution and the genetic basis of agronomically important traits in greater yam.</title>
        <authorList>
            <person name="Bredeson J.V."/>
            <person name="Lyons J.B."/>
            <person name="Oniyinde I.O."/>
            <person name="Okereke N.R."/>
            <person name="Kolade O."/>
            <person name="Nnabue I."/>
            <person name="Nwadili C.O."/>
            <person name="Hribova E."/>
            <person name="Parker M."/>
            <person name="Nwogha J."/>
            <person name="Shu S."/>
            <person name="Carlson J."/>
            <person name="Kariba R."/>
            <person name="Muthemba S."/>
            <person name="Knop K."/>
            <person name="Barton G.J."/>
            <person name="Sherwood A.V."/>
            <person name="Lopez-Montes A."/>
            <person name="Asiedu R."/>
            <person name="Jamnadass R."/>
            <person name="Muchugi A."/>
            <person name="Goodstein D."/>
            <person name="Egesi C.N."/>
            <person name="Featherston J."/>
            <person name="Asfaw A."/>
            <person name="Simpson G.G."/>
            <person name="Dolezel J."/>
            <person name="Hendre P.S."/>
            <person name="Van Deynze A."/>
            <person name="Kumar P.L."/>
            <person name="Obidiegwu J.E."/>
            <person name="Bhattacharjee R."/>
            <person name="Rokhsar D.S."/>
        </authorList>
    </citation>
    <scope>NUCLEOTIDE SEQUENCE [LARGE SCALE GENOMIC DNA]</scope>
    <source>
        <strain evidence="2">cv. TDa95/00328</strain>
    </source>
</reference>